<name>A0A3B0CIF8_9BACL</name>
<evidence type="ECO:0000313" key="3">
    <source>
        <dbReference type="Proteomes" id="UP000282311"/>
    </source>
</evidence>
<organism evidence="2 3">
    <name type="scientific">Paenibacillus ginsengarvi</name>
    <dbReference type="NCBI Taxonomy" id="400777"/>
    <lineage>
        <taxon>Bacteria</taxon>
        <taxon>Bacillati</taxon>
        <taxon>Bacillota</taxon>
        <taxon>Bacilli</taxon>
        <taxon>Bacillales</taxon>
        <taxon>Paenibacillaceae</taxon>
        <taxon>Paenibacillus</taxon>
    </lineage>
</organism>
<dbReference type="PROSITE" id="PS51257">
    <property type="entry name" value="PROKAR_LIPOPROTEIN"/>
    <property type="match status" value="1"/>
</dbReference>
<reference evidence="2 3" key="1">
    <citation type="journal article" date="2007" name="Int. J. Syst. Evol. Microbiol.">
        <title>Paenibacillus ginsengarvi sp. nov., isolated from soil from ginseng cultivation.</title>
        <authorList>
            <person name="Yoon M.H."/>
            <person name="Ten L.N."/>
            <person name="Im W.T."/>
        </authorList>
    </citation>
    <scope>NUCLEOTIDE SEQUENCE [LARGE SCALE GENOMIC DNA]</scope>
    <source>
        <strain evidence="2 3">KCTC 13059</strain>
    </source>
</reference>
<gene>
    <name evidence="2" type="ORF">D7M11_13495</name>
</gene>
<evidence type="ECO:0000313" key="2">
    <source>
        <dbReference type="EMBL" id="RKN84488.1"/>
    </source>
</evidence>
<feature type="region of interest" description="Disordered" evidence="1">
    <location>
        <begin position="57"/>
        <end position="86"/>
    </location>
</feature>
<comment type="caution">
    <text evidence="2">The sequence shown here is derived from an EMBL/GenBank/DDBJ whole genome shotgun (WGS) entry which is preliminary data.</text>
</comment>
<proteinExistence type="predicted"/>
<sequence>MEIGMKRSLSLVKNSIRFAAILATLTISACSEGNNPSGMAAEPPHPAVQMNSPAIRQPEPAVDTPAVSPRPQQAETPATWGASPVPVPAVAAPEPIEIGLEECGTAQFGKDERTTHLPLRCIRATYGFDGPEGSQAVAPGQPIQVDTYVIPSAFRSSLAAYWMNLGVNGRGVLLLAPKDWSLFAAGVGANGSHNIRLVNPDDEEQYVDYFDQGGCQGCLVPNIGGYFPELKEWVEEQGYEVSPRPEIAERAMLTPNLVAFRKQSEKRGYSVHGVAYQEHGGGGARFRDEEVGLPSADKAMATAILNLFVALHREQPE</sequence>
<keyword evidence="3" id="KW-1185">Reference proteome</keyword>
<dbReference type="AlphaFoldDB" id="A0A3B0CIF8"/>
<dbReference type="Proteomes" id="UP000282311">
    <property type="component" value="Unassembled WGS sequence"/>
</dbReference>
<evidence type="ECO:0000256" key="1">
    <source>
        <dbReference type="SAM" id="MobiDB-lite"/>
    </source>
</evidence>
<dbReference type="EMBL" id="RBAH01000008">
    <property type="protein sequence ID" value="RKN84488.1"/>
    <property type="molecule type" value="Genomic_DNA"/>
</dbReference>
<protein>
    <submittedName>
        <fullName evidence="2">DUF4850 domain-containing protein</fullName>
    </submittedName>
</protein>
<accession>A0A3B0CIF8</accession>
<dbReference type="Pfam" id="PF16142">
    <property type="entry name" value="DUF4850"/>
    <property type="match status" value="1"/>
</dbReference>
<dbReference type="InterPro" id="IPR032322">
    <property type="entry name" value="DUF4850"/>
</dbReference>